<proteinExistence type="predicted"/>
<sequence>MSDSFWQADGLQCLSTDVAVQVYKLQTGNILRGYETCRGPDGYSDNVYGSAGGVIYSGLGF</sequence>
<dbReference type="Proteomes" id="UP000325313">
    <property type="component" value="Unassembled WGS sequence"/>
</dbReference>
<reference evidence="1 2" key="1">
    <citation type="submission" date="2019-05" db="EMBL/GenBank/DDBJ databases">
        <title>Emergence of the Ug99 lineage of the wheat stem rust pathogen through somatic hybridization.</title>
        <authorList>
            <person name="Li F."/>
            <person name="Upadhyaya N.M."/>
            <person name="Sperschneider J."/>
            <person name="Matny O."/>
            <person name="Nguyen-Phuc H."/>
            <person name="Mago R."/>
            <person name="Raley C."/>
            <person name="Miller M.E."/>
            <person name="Silverstein K.A.T."/>
            <person name="Henningsen E."/>
            <person name="Hirsch C.D."/>
            <person name="Visser B."/>
            <person name="Pretorius Z.A."/>
            <person name="Steffenson B.J."/>
            <person name="Schwessinger B."/>
            <person name="Dodds P.N."/>
            <person name="Figueroa M."/>
        </authorList>
    </citation>
    <scope>NUCLEOTIDE SEQUENCE [LARGE SCALE GENOMIC DNA]</scope>
    <source>
        <strain evidence="1 2">Ug99</strain>
    </source>
</reference>
<name>A0A5B0S7B8_PUCGR</name>
<organism evidence="1 2">
    <name type="scientific">Puccinia graminis f. sp. tritici</name>
    <dbReference type="NCBI Taxonomy" id="56615"/>
    <lineage>
        <taxon>Eukaryota</taxon>
        <taxon>Fungi</taxon>
        <taxon>Dikarya</taxon>
        <taxon>Basidiomycota</taxon>
        <taxon>Pucciniomycotina</taxon>
        <taxon>Pucciniomycetes</taxon>
        <taxon>Pucciniales</taxon>
        <taxon>Pucciniaceae</taxon>
        <taxon>Puccinia</taxon>
    </lineage>
</organism>
<evidence type="ECO:0000313" key="1">
    <source>
        <dbReference type="EMBL" id="KAA1132534.1"/>
    </source>
</evidence>
<gene>
    <name evidence="1" type="ORF">PGTUg99_013418</name>
</gene>
<accession>A0A5B0S7B8</accession>
<comment type="caution">
    <text evidence="1">The sequence shown here is derived from an EMBL/GenBank/DDBJ whole genome shotgun (WGS) entry which is preliminary data.</text>
</comment>
<protein>
    <submittedName>
        <fullName evidence="1">Uncharacterized protein</fullName>
    </submittedName>
</protein>
<evidence type="ECO:0000313" key="2">
    <source>
        <dbReference type="Proteomes" id="UP000325313"/>
    </source>
</evidence>
<dbReference type="AlphaFoldDB" id="A0A5B0S7B8"/>
<dbReference type="EMBL" id="VDEP01000079">
    <property type="protein sequence ID" value="KAA1132534.1"/>
    <property type="molecule type" value="Genomic_DNA"/>
</dbReference>